<dbReference type="AlphaFoldDB" id="A0A1A3GZV1"/>
<feature type="region of interest" description="Disordered" evidence="1">
    <location>
        <begin position="1"/>
        <end position="20"/>
    </location>
</feature>
<evidence type="ECO:0008006" key="4">
    <source>
        <dbReference type="Google" id="ProtNLM"/>
    </source>
</evidence>
<proteinExistence type="predicted"/>
<organism evidence="2 3">
    <name type="scientific">Mycolicibacterium mucogenicum</name>
    <name type="common">Mycobacterium mucogenicum</name>
    <dbReference type="NCBI Taxonomy" id="56689"/>
    <lineage>
        <taxon>Bacteria</taxon>
        <taxon>Bacillati</taxon>
        <taxon>Actinomycetota</taxon>
        <taxon>Actinomycetes</taxon>
        <taxon>Mycobacteriales</taxon>
        <taxon>Mycobacteriaceae</taxon>
        <taxon>Mycolicibacterium</taxon>
    </lineage>
</organism>
<feature type="region of interest" description="Disordered" evidence="1">
    <location>
        <begin position="130"/>
        <end position="156"/>
    </location>
</feature>
<gene>
    <name evidence="2" type="ORF">A5630_23100</name>
</gene>
<dbReference type="Proteomes" id="UP000093898">
    <property type="component" value="Unassembled WGS sequence"/>
</dbReference>
<comment type="caution">
    <text evidence="2">The sequence shown here is derived from an EMBL/GenBank/DDBJ whole genome shotgun (WGS) entry which is preliminary data.</text>
</comment>
<accession>A0A1A3GZV1</accession>
<feature type="compositionally biased region" description="Low complexity" evidence="1">
    <location>
        <begin position="1"/>
        <end position="15"/>
    </location>
</feature>
<sequence>MSDAPNADPADTPDTADGKTFSAEYVADLRAENARRRVEAKDAVEAARTETRAEVVTEYEPQLAEKDTQIAALTADLSAAQADNLKLRAVLAADGVEAADVLELVDLVQGTDEAGITSSLERVLKVYGKRKADSAPTPRATDPSQGSGGDVVPLNGNGVVNMLKAAVGAR</sequence>
<evidence type="ECO:0000313" key="3">
    <source>
        <dbReference type="Proteomes" id="UP000093898"/>
    </source>
</evidence>
<name>A0A1A3GZV1_MYCMU</name>
<reference evidence="2 3" key="1">
    <citation type="submission" date="2016-06" db="EMBL/GenBank/DDBJ databases">
        <authorList>
            <person name="Kjaerup R.B."/>
            <person name="Dalgaard T.S."/>
            <person name="Juul-Madsen H.R."/>
        </authorList>
    </citation>
    <scope>NUCLEOTIDE SEQUENCE [LARGE SCALE GENOMIC DNA]</scope>
    <source>
        <strain evidence="2 3">1127319.6</strain>
    </source>
</reference>
<dbReference type="RefSeq" id="WP_064981598.1">
    <property type="nucleotide sequence ID" value="NZ_LZLC01000134.1"/>
</dbReference>
<protein>
    <recommendedName>
        <fullName evidence="4">Scaffolding protein</fullName>
    </recommendedName>
</protein>
<evidence type="ECO:0000313" key="2">
    <source>
        <dbReference type="EMBL" id="OBJ41330.1"/>
    </source>
</evidence>
<dbReference type="EMBL" id="LZLC01000134">
    <property type="protein sequence ID" value="OBJ41330.1"/>
    <property type="molecule type" value="Genomic_DNA"/>
</dbReference>
<evidence type="ECO:0000256" key="1">
    <source>
        <dbReference type="SAM" id="MobiDB-lite"/>
    </source>
</evidence>